<dbReference type="AlphaFoldDB" id="A0A2X0REG6"/>
<reference evidence="2" key="1">
    <citation type="submission" date="2018-05" db="EMBL/GenBank/DDBJ databases">
        <authorList>
            <person name="Lanie J.A."/>
            <person name="Ng W.-L."/>
            <person name="Kazmierczak K.M."/>
            <person name="Andrzejewski T.M."/>
            <person name="Davidsen T.M."/>
            <person name="Wayne K.J."/>
            <person name="Tettelin H."/>
            <person name="Glass J.I."/>
            <person name="Rusch D."/>
            <person name="Podicherti R."/>
            <person name="Tsui H.-C.T."/>
            <person name="Winkler M.E."/>
        </authorList>
    </citation>
    <scope>NUCLEOTIDE SEQUENCE</scope>
    <source>
        <strain evidence="2">KNB</strain>
    </source>
</reference>
<evidence type="ECO:0000256" key="1">
    <source>
        <dbReference type="SAM" id="MobiDB-lite"/>
    </source>
</evidence>
<gene>
    <name evidence="2" type="ORF">NITFAB_1654</name>
</gene>
<protein>
    <submittedName>
        <fullName evidence="2">Uncharacterized protein</fullName>
    </submittedName>
</protein>
<accession>A0A2X0REG6</accession>
<feature type="region of interest" description="Disordered" evidence="1">
    <location>
        <begin position="1"/>
        <end position="26"/>
    </location>
</feature>
<organism evidence="2">
    <name type="scientific">Candidatus Nitrotoga fabula</name>
    <dbReference type="NCBI Taxonomy" id="2182327"/>
    <lineage>
        <taxon>Bacteria</taxon>
        <taxon>Pseudomonadati</taxon>
        <taxon>Pseudomonadota</taxon>
        <taxon>Betaproteobacteria</taxon>
        <taxon>Nitrosomonadales</taxon>
        <taxon>Gallionellaceae</taxon>
        <taxon>Candidatus Nitrotoga</taxon>
    </lineage>
</organism>
<proteinExistence type="predicted"/>
<evidence type="ECO:0000313" key="2">
    <source>
        <dbReference type="EMBL" id="SPS06064.1"/>
    </source>
</evidence>
<name>A0A2X0REG6_9PROT</name>
<dbReference type="EMBL" id="LS423452">
    <property type="protein sequence ID" value="SPS06064.1"/>
    <property type="molecule type" value="Genomic_DNA"/>
</dbReference>
<sequence length="84" mass="9655">MRGDSEEDVTQGRKGPSSVLTDGPLFFRKETAKKNNKGEQEWLHLSFPAAGVRTTRPWLRCRSWRQKQRKSRGTTWYSGCGTKP</sequence>